<dbReference type="Gene3D" id="3.50.50.60">
    <property type="entry name" value="FAD/NAD(P)-binding domain"/>
    <property type="match status" value="1"/>
</dbReference>
<comment type="cofactor">
    <cofactor evidence="1">
        <name>FAD</name>
        <dbReference type="ChEBI" id="CHEBI:57692"/>
    </cofactor>
</comment>
<dbReference type="Proteomes" id="UP000054804">
    <property type="component" value="Unassembled WGS sequence"/>
</dbReference>
<evidence type="ECO:0000259" key="5">
    <source>
        <dbReference type="Pfam" id="PF01494"/>
    </source>
</evidence>
<dbReference type="GO" id="GO:0071949">
    <property type="term" value="F:FAD binding"/>
    <property type="evidence" value="ECO:0007669"/>
    <property type="project" value="InterPro"/>
</dbReference>
<protein>
    <submittedName>
        <fullName evidence="6">FAD-dependent monooxygenase</fullName>
    </submittedName>
</protein>
<keyword evidence="7" id="KW-1185">Reference proteome</keyword>
<keyword evidence="3" id="KW-0274">FAD</keyword>
<name>A0A0W7X1Q1_9ACTN</name>
<dbReference type="OrthoDB" id="4568714at2"/>
<comment type="caution">
    <text evidence="6">The sequence shown here is derived from an EMBL/GenBank/DDBJ whole genome shotgun (WGS) entry which is preliminary data.</text>
</comment>
<organism evidence="6 7">
    <name type="scientific">Streptomyces silvensis</name>
    <dbReference type="NCBI Taxonomy" id="1765722"/>
    <lineage>
        <taxon>Bacteria</taxon>
        <taxon>Bacillati</taxon>
        <taxon>Actinomycetota</taxon>
        <taxon>Actinomycetes</taxon>
        <taxon>Kitasatosporales</taxon>
        <taxon>Streptomycetaceae</taxon>
        <taxon>Streptomyces</taxon>
    </lineage>
</organism>
<dbReference type="GO" id="GO:0004497">
    <property type="term" value="F:monooxygenase activity"/>
    <property type="evidence" value="ECO:0007669"/>
    <property type="project" value="UniProtKB-KW"/>
</dbReference>
<sequence>MGSTGAKRPGGRTAVVVGAGIGGLTAAVALRQVGFDVEVFERAPELRAAGFGLSVMSNATAALATVDIDLGLEKRGRVMETYHVKDHKGRLIREFPFPEITRRIGVPCVCISRADLLAALLDAAADIPVTLNAAAERFEVVGDRARVHFTDGRRAEADLLVGADGFNSAIRRQLTGPGETVRDSGYIAWLGITEYSHPRFAPGSVVHLWGDGMRFGLVDIGRGRLYWWGTKNMPYAESSTWSGGKAGVLDAYSGWPDEVREAIRVTPPADLLTLNTRDRPFLRPWGTGPVTLLGDAAHPMLTSLGQGSAMAMEDAAVLARHVQHAPDVAGGLRSYEAARYDRTQMIVEATRSISEFEQSQGPLRRRFRDAYFRLMPHRTLVGKLEPALTFPGAGAVPGAGSPGAGPLPGAGGRAGR</sequence>
<gene>
    <name evidence="6" type="ORF">AT728_22615</name>
</gene>
<dbReference type="InterPro" id="IPR036188">
    <property type="entry name" value="FAD/NAD-bd_sf"/>
</dbReference>
<dbReference type="PRINTS" id="PR00420">
    <property type="entry name" value="RNGMNOXGNASE"/>
</dbReference>
<proteinExistence type="predicted"/>
<dbReference type="PANTHER" id="PTHR46496">
    <property type="match status" value="1"/>
</dbReference>
<evidence type="ECO:0000256" key="1">
    <source>
        <dbReference type="ARBA" id="ARBA00001974"/>
    </source>
</evidence>
<dbReference type="Pfam" id="PF01494">
    <property type="entry name" value="FAD_binding_3"/>
    <property type="match status" value="1"/>
</dbReference>
<dbReference type="RefSeq" id="WP_058848996.1">
    <property type="nucleotide sequence ID" value="NZ_LOCL01000036.1"/>
</dbReference>
<keyword evidence="2" id="KW-0285">Flavoprotein</keyword>
<evidence type="ECO:0000256" key="4">
    <source>
        <dbReference type="ARBA" id="ARBA00023002"/>
    </source>
</evidence>
<dbReference type="SUPFAM" id="SSF51905">
    <property type="entry name" value="FAD/NAD(P)-binding domain"/>
    <property type="match status" value="1"/>
</dbReference>
<keyword evidence="6" id="KW-0503">Monooxygenase</keyword>
<evidence type="ECO:0000313" key="7">
    <source>
        <dbReference type="Proteomes" id="UP000054804"/>
    </source>
</evidence>
<evidence type="ECO:0000256" key="3">
    <source>
        <dbReference type="ARBA" id="ARBA00022827"/>
    </source>
</evidence>
<feature type="domain" description="FAD-binding" evidence="5">
    <location>
        <begin position="14"/>
        <end position="349"/>
    </location>
</feature>
<dbReference type="InterPro" id="IPR002938">
    <property type="entry name" value="FAD-bd"/>
</dbReference>
<dbReference type="PANTHER" id="PTHR46496:SF1">
    <property type="entry name" value="ZEAXANTHIN EPOXIDASE, CHLOROPLASTIC"/>
    <property type="match status" value="1"/>
</dbReference>
<evidence type="ECO:0000313" key="6">
    <source>
        <dbReference type="EMBL" id="KUF16727.1"/>
    </source>
</evidence>
<dbReference type="STRING" id="1765722.AT728_22615"/>
<reference evidence="6 7" key="1">
    <citation type="submission" date="2015-12" db="EMBL/GenBank/DDBJ databases">
        <title>Draft genome sequence of Streptomyces silvensis ATCC 53525, a producer of novel hormone antagonists.</title>
        <authorList>
            <person name="Johnston C.W."/>
            <person name="Li Y."/>
            <person name="Magarvey N.A."/>
        </authorList>
    </citation>
    <scope>NUCLEOTIDE SEQUENCE [LARGE SCALE GENOMIC DNA]</scope>
    <source>
        <strain evidence="6 7">ATCC 53525</strain>
    </source>
</reference>
<dbReference type="EMBL" id="LOCL01000036">
    <property type="protein sequence ID" value="KUF16727.1"/>
    <property type="molecule type" value="Genomic_DNA"/>
</dbReference>
<evidence type="ECO:0000256" key="2">
    <source>
        <dbReference type="ARBA" id="ARBA00022630"/>
    </source>
</evidence>
<accession>A0A0W7X1Q1</accession>
<dbReference type="AlphaFoldDB" id="A0A0W7X1Q1"/>
<keyword evidence="4" id="KW-0560">Oxidoreductase</keyword>